<sequence>MSDLSAFRARGRQALLSGRATYDPPLTEGARRWGAAGVLRPEGEVVARLSALAATLPAPGHWVHGGPSLHVTFRSLEPYREHVPEDDPLRRAYAGALAEAAAGLRPARLRLRGVSPHPGGVLVHGRPEDDTLDLLGKRFAGALASRGVRDLDHGRRRDLWYVSLAHFAGPVRDPAAVVAWCDAHADADLGTAELDSAEIVRFTLTGDRIAVHSLERIALAGGAAPV</sequence>
<name>A0ABT0FRJ1_9ACTN</name>
<organism evidence="1 2">
    <name type="scientific">Actinomadura luzonensis</name>
    <dbReference type="NCBI Taxonomy" id="2805427"/>
    <lineage>
        <taxon>Bacteria</taxon>
        <taxon>Bacillati</taxon>
        <taxon>Actinomycetota</taxon>
        <taxon>Actinomycetes</taxon>
        <taxon>Streptosporangiales</taxon>
        <taxon>Thermomonosporaceae</taxon>
        <taxon>Actinomadura</taxon>
    </lineage>
</organism>
<dbReference type="Proteomes" id="UP001317259">
    <property type="component" value="Unassembled WGS sequence"/>
</dbReference>
<accession>A0ABT0FRJ1</accession>
<evidence type="ECO:0000313" key="2">
    <source>
        <dbReference type="Proteomes" id="UP001317259"/>
    </source>
</evidence>
<evidence type="ECO:0008006" key="3">
    <source>
        <dbReference type="Google" id="ProtNLM"/>
    </source>
</evidence>
<dbReference type="RefSeq" id="WP_242381544.1">
    <property type="nucleotide sequence ID" value="NZ_JAKRKC020000001.1"/>
</dbReference>
<comment type="caution">
    <text evidence="1">The sequence shown here is derived from an EMBL/GenBank/DDBJ whole genome shotgun (WGS) entry which is preliminary data.</text>
</comment>
<reference evidence="1 2" key="1">
    <citation type="submission" date="2022-04" db="EMBL/GenBank/DDBJ databases">
        <title>Genome draft of Actinomadura sp. ATCC 31491.</title>
        <authorList>
            <person name="Shi X."/>
            <person name="Du Y."/>
        </authorList>
    </citation>
    <scope>NUCLEOTIDE SEQUENCE [LARGE SCALE GENOMIC DNA]</scope>
    <source>
        <strain evidence="1 2">ATCC 31491</strain>
    </source>
</reference>
<gene>
    <name evidence="1" type="ORF">MF672_014210</name>
</gene>
<dbReference type="EMBL" id="JAKRKC020000001">
    <property type="protein sequence ID" value="MCK2214930.1"/>
    <property type="molecule type" value="Genomic_DNA"/>
</dbReference>
<evidence type="ECO:0000313" key="1">
    <source>
        <dbReference type="EMBL" id="MCK2214930.1"/>
    </source>
</evidence>
<keyword evidence="2" id="KW-1185">Reference proteome</keyword>
<proteinExistence type="predicted"/>
<protein>
    <recommendedName>
        <fullName evidence="3">2'-5' RNA ligase family protein</fullName>
    </recommendedName>
</protein>